<evidence type="ECO:0000256" key="8">
    <source>
        <dbReference type="ARBA" id="ARBA00023136"/>
    </source>
</evidence>
<dbReference type="GO" id="GO:0016887">
    <property type="term" value="F:ATP hydrolysis activity"/>
    <property type="evidence" value="ECO:0007669"/>
    <property type="project" value="InterPro"/>
</dbReference>
<dbReference type="PANTHER" id="PTHR11384">
    <property type="entry name" value="ATP-BINDING CASSETTE, SUB-FAMILY D MEMBER"/>
    <property type="match status" value="1"/>
</dbReference>
<evidence type="ECO:0000313" key="12">
    <source>
        <dbReference type="EMBL" id="RJG07193.1"/>
    </source>
</evidence>
<dbReference type="AlphaFoldDB" id="A0A418X405"/>
<evidence type="ECO:0000259" key="10">
    <source>
        <dbReference type="PROSITE" id="PS50893"/>
    </source>
</evidence>
<feature type="transmembrane region" description="Helical" evidence="9">
    <location>
        <begin position="74"/>
        <end position="93"/>
    </location>
</feature>
<dbReference type="CDD" id="cd03223">
    <property type="entry name" value="ABCD_peroxisomal_ALDP"/>
    <property type="match status" value="1"/>
</dbReference>
<dbReference type="Gene3D" id="1.20.1560.10">
    <property type="entry name" value="ABC transporter type 1, transmembrane domain"/>
    <property type="match status" value="1"/>
</dbReference>
<evidence type="ECO:0000256" key="6">
    <source>
        <dbReference type="ARBA" id="ARBA00022840"/>
    </source>
</evidence>
<dbReference type="InterPro" id="IPR017871">
    <property type="entry name" value="ABC_transporter-like_CS"/>
</dbReference>
<keyword evidence="3" id="KW-1003">Cell membrane</keyword>
<feature type="transmembrane region" description="Helical" evidence="9">
    <location>
        <begin position="142"/>
        <end position="169"/>
    </location>
</feature>
<name>A0A418X405_9BURK</name>
<keyword evidence="6 12" id="KW-0067">ATP-binding</keyword>
<keyword evidence="4 9" id="KW-0812">Transmembrane</keyword>
<dbReference type="PANTHER" id="PTHR11384:SF59">
    <property type="entry name" value="LYSOSOMAL COBALAMIN TRANSPORTER ABCD4"/>
    <property type="match status" value="1"/>
</dbReference>
<proteinExistence type="predicted"/>
<evidence type="ECO:0000259" key="11">
    <source>
        <dbReference type="PROSITE" id="PS50929"/>
    </source>
</evidence>
<dbReference type="SUPFAM" id="SSF52540">
    <property type="entry name" value="P-loop containing nucleoside triphosphate hydrolases"/>
    <property type="match status" value="1"/>
</dbReference>
<dbReference type="InterPro" id="IPR027417">
    <property type="entry name" value="P-loop_NTPase"/>
</dbReference>
<dbReference type="Proteomes" id="UP000285190">
    <property type="component" value="Unassembled WGS sequence"/>
</dbReference>
<comment type="subcellular location">
    <subcellularLocation>
        <location evidence="1">Cell membrane</location>
        <topology evidence="1">Multi-pass membrane protein</topology>
    </subcellularLocation>
</comment>
<evidence type="ECO:0000256" key="3">
    <source>
        <dbReference type="ARBA" id="ARBA00022475"/>
    </source>
</evidence>
<dbReference type="PROSITE" id="PS50893">
    <property type="entry name" value="ABC_TRANSPORTER_2"/>
    <property type="match status" value="1"/>
</dbReference>
<feature type="domain" description="ABC transporter" evidence="10">
    <location>
        <begin position="368"/>
        <end position="590"/>
    </location>
</feature>
<feature type="transmembrane region" description="Helical" evidence="9">
    <location>
        <begin position="189"/>
        <end position="210"/>
    </location>
</feature>
<dbReference type="GO" id="GO:0005886">
    <property type="term" value="C:plasma membrane"/>
    <property type="evidence" value="ECO:0007669"/>
    <property type="project" value="UniProtKB-SubCell"/>
</dbReference>
<feature type="domain" description="ABC transmembrane type-1" evidence="11">
    <location>
        <begin position="35"/>
        <end position="333"/>
    </location>
</feature>
<protein>
    <submittedName>
        <fullName evidence="12">ABC transporter ATP-binding protein/permease</fullName>
    </submittedName>
</protein>
<evidence type="ECO:0000256" key="4">
    <source>
        <dbReference type="ARBA" id="ARBA00022692"/>
    </source>
</evidence>
<keyword evidence="5" id="KW-0547">Nucleotide-binding</keyword>
<dbReference type="PROSITE" id="PS50929">
    <property type="entry name" value="ABC_TM1F"/>
    <property type="match status" value="1"/>
</dbReference>
<keyword evidence="2" id="KW-0813">Transport</keyword>
<dbReference type="SMART" id="SM00382">
    <property type="entry name" value="AAA"/>
    <property type="match status" value="1"/>
</dbReference>
<evidence type="ECO:0000313" key="13">
    <source>
        <dbReference type="Proteomes" id="UP000285190"/>
    </source>
</evidence>
<dbReference type="Gene3D" id="3.40.50.300">
    <property type="entry name" value="P-loop containing nucleotide triphosphate hydrolases"/>
    <property type="match status" value="1"/>
</dbReference>
<sequence>MTPGPSEPTNWRAMWRLIQPYWSSDEKWKARGLLAAVIALALGMVYLDVQFNTWNRDFYNALETKDFQVFKEQLWRFSWLAFIYIAVAIYRIYLTQALEINWRAWMTRQYMERWLENQAYYRIEQSRSADNPDQRIAEDLNLLTSGFLTLSLGLLSSVVTLVSFIGILWSVSGPLSFMLGAREWTIPGYMVWFAIAYAGIGSMLVWRIGLPLVRQNFLQQRYEADFRFGLIRIRENAEPVALYRGEPQERSQLATRFARIRENWWQIMRTTKRLNVASTFYAQFAIIFPFLVGAPRFFAGTITLGGLMQISSAFGQVQEALSWFINAFSSLASWKASVNRLAGFHAAIDRARKQTSGIVVTRNNVGAILLEDVVLRLPDGAPLTQPLTADIHVGQHILVTGPSGCGKSTLFRAIADIWPYGSGSIEIPADARLLFLPQKGYLPIGTLREAIAYPAAEDAYKDLAIRHYLDAVRLPHLKGLLDASDNWSQRLSPGEQQRLAFVRVLLWRPQVLFLDEATSALDAATEEALYELVLRELPAAAVISIAHRDAVAKFHQLHWQFVHEPARVSEISAAPETLRYTIQRTKFARLPAKELVEGTP</sequence>
<dbReference type="OrthoDB" id="9810134at2"/>
<keyword evidence="8 9" id="KW-0472">Membrane</keyword>
<dbReference type="RefSeq" id="WP_119740429.1">
    <property type="nucleotide sequence ID" value="NZ_QYUN01000002.1"/>
</dbReference>
<organism evidence="12 13">
    <name type="scientific">Noviherbaspirillum cavernae</name>
    <dbReference type="NCBI Taxonomy" id="2320862"/>
    <lineage>
        <taxon>Bacteria</taxon>
        <taxon>Pseudomonadati</taxon>
        <taxon>Pseudomonadota</taxon>
        <taxon>Betaproteobacteria</taxon>
        <taxon>Burkholderiales</taxon>
        <taxon>Oxalobacteraceae</taxon>
        <taxon>Noviherbaspirillum</taxon>
    </lineage>
</organism>
<comment type="caution">
    <text evidence="12">The sequence shown here is derived from an EMBL/GenBank/DDBJ whole genome shotgun (WGS) entry which is preliminary data.</text>
</comment>
<dbReference type="GO" id="GO:0140359">
    <property type="term" value="F:ABC-type transporter activity"/>
    <property type="evidence" value="ECO:0007669"/>
    <property type="project" value="InterPro"/>
</dbReference>
<dbReference type="SUPFAM" id="SSF90123">
    <property type="entry name" value="ABC transporter transmembrane region"/>
    <property type="match status" value="1"/>
</dbReference>
<accession>A0A418X405</accession>
<dbReference type="InterPro" id="IPR050835">
    <property type="entry name" value="ABC_transporter_sub-D"/>
</dbReference>
<evidence type="ECO:0000256" key="7">
    <source>
        <dbReference type="ARBA" id="ARBA00022989"/>
    </source>
</evidence>
<evidence type="ECO:0000256" key="9">
    <source>
        <dbReference type="SAM" id="Phobius"/>
    </source>
</evidence>
<dbReference type="Pfam" id="PF06472">
    <property type="entry name" value="ABC_membrane_2"/>
    <property type="match status" value="1"/>
</dbReference>
<keyword evidence="7 9" id="KW-1133">Transmembrane helix</keyword>
<reference evidence="12 13" key="1">
    <citation type="submission" date="2018-09" db="EMBL/GenBank/DDBJ databases">
        <authorList>
            <person name="Zhu H."/>
        </authorList>
    </citation>
    <scope>NUCLEOTIDE SEQUENCE [LARGE SCALE GENOMIC DNA]</scope>
    <source>
        <strain evidence="12 13">K2R10-39</strain>
    </source>
</reference>
<evidence type="ECO:0000256" key="1">
    <source>
        <dbReference type="ARBA" id="ARBA00004651"/>
    </source>
</evidence>
<dbReference type="InterPro" id="IPR003593">
    <property type="entry name" value="AAA+_ATPase"/>
</dbReference>
<feature type="transmembrane region" description="Helical" evidence="9">
    <location>
        <begin position="274"/>
        <end position="292"/>
    </location>
</feature>
<gene>
    <name evidence="12" type="ORF">D3870_15340</name>
</gene>
<evidence type="ECO:0000256" key="5">
    <source>
        <dbReference type="ARBA" id="ARBA00022741"/>
    </source>
</evidence>
<dbReference type="InterPro" id="IPR036640">
    <property type="entry name" value="ABC1_TM_sf"/>
</dbReference>
<dbReference type="InterPro" id="IPR011527">
    <property type="entry name" value="ABC1_TM_dom"/>
</dbReference>
<dbReference type="PROSITE" id="PS00211">
    <property type="entry name" value="ABC_TRANSPORTER_1"/>
    <property type="match status" value="1"/>
</dbReference>
<dbReference type="InterPro" id="IPR003439">
    <property type="entry name" value="ABC_transporter-like_ATP-bd"/>
</dbReference>
<dbReference type="EMBL" id="QYUN01000002">
    <property type="protein sequence ID" value="RJG07193.1"/>
    <property type="molecule type" value="Genomic_DNA"/>
</dbReference>
<dbReference type="GO" id="GO:0005524">
    <property type="term" value="F:ATP binding"/>
    <property type="evidence" value="ECO:0007669"/>
    <property type="project" value="UniProtKB-KW"/>
</dbReference>
<feature type="transmembrane region" description="Helical" evidence="9">
    <location>
        <begin position="33"/>
        <end position="54"/>
    </location>
</feature>
<dbReference type="Pfam" id="PF00005">
    <property type="entry name" value="ABC_tran"/>
    <property type="match status" value="1"/>
</dbReference>
<evidence type="ECO:0000256" key="2">
    <source>
        <dbReference type="ARBA" id="ARBA00022448"/>
    </source>
</evidence>
<keyword evidence="13" id="KW-1185">Reference proteome</keyword>